<sequence>MKDILTKEVLIELLEIDIIYAKAKEQYLQTY</sequence>
<protein>
    <submittedName>
        <fullName evidence="1">Uncharacterized protein</fullName>
    </submittedName>
</protein>
<organism evidence="1 2">
    <name type="scientific">Fictibacillus barbaricus</name>
    <dbReference type="NCBI Taxonomy" id="182136"/>
    <lineage>
        <taxon>Bacteria</taxon>
        <taxon>Bacillati</taxon>
        <taxon>Bacillota</taxon>
        <taxon>Bacilli</taxon>
        <taxon>Bacillales</taxon>
        <taxon>Fictibacillaceae</taxon>
        <taxon>Fictibacillus</taxon>
    </lineage>
</organism>
<name>A0ABU1U3Y2_9BACL</name>
<reference evidence="1 2" key="1">
    <citation type="submission" date="2023-07" db="EMBL/GenBank/DDBJ databases">
        <title>Sorghum-associated microbial communities from plants grown in Nebraska, USA.</title>
        <authorList>
            <person name="Schachtman D."/>
        </authorList>
    </citation>
    <scope>NUCLEOTIDE SEQUENCE [LARGE SCALE GENOMIC DNA]</scope>
    <source>
        <strain evidence="1 2">BE211</strain>
    </source>
</reference>
<evidence type="ECO:0000313" key="2">
    <source>
        <dbReference type="Proteomes" id="UP001258181"/>
    </source>
</evidence>
<evidence type="ECO:0000313" key="1">
    <source>
        <dbReference type="EMBL" id="MDR7074192.1"/>
    </source>
</evidence>
<accession>A0ABU1U3Y2</accession>
<dbReference type="EMBL" id="JAVDWA010000006">
    <property type="protein sequence ID" value="MDR7074192.1"/>
    <property type="molecule type" value="Genomic_DNA"/>
</dbReference>
<comment type="caution">
    <text evidence="1">The sequence shown here is derived from an EMBL/GenBank/DDBJ whole genome shotgun (WGS) entry which is preliminary data.</text>
</comment>
<dbReference type="Proteomes" id="UP001258181">
    <property type="component" value="Unassembled WGS sequence"/>
</dbReference>
<proteinExistence type="predicted"/>
<gene>
    <name evidence="1" type="ORF">J2X07_003187</name>
</gene>
<keyword evidence="2" id="KW-1185">Reference proteome</keyword>